<feature type="transmembrane region" description="Helical" evidence="7">
    <location>
        <begin position="74"/>
        <end position="94"/>
    </location>
</feature>
<proteinExistence type="inferred from homology"/>
<accession>A0A3G2R1W8</accession>
<dbReference type="PANTHER" id="PTHR30193:SF41">
    <property type="entry name" value="DIACETYLCHITOBIOSE UPTAKE SYSTEM PERMEASE PROTEIN NGCF"/>
    <property type="match status" value="1"/>
</dbReference>
<evidence type="ECO:0000256" key="4">
    <source>
        <dbReference type="ARBA" id="ARBA00022692"/>
    </source>
</evidence>
<evidence type="ECO:0000256" key="6">
    <source>
        <dbReference type="ARBA" id="ARBA00023136"/>
    </source>
</evidence>
<dbReference type="Proteomes" id="UP000280960">
    <property type="component" value="Chromosome"/>
</dbReference>
<dbReference type="AlphaFoldDB" id="A0A3G2R1W8"/>
<organism evidence="9 10">
    <name type="scientific">Biomaibacter acetigenes</name>
    <dbReference type="NCBI Taxonomy" id="2316383"/>
    <lineage>
        <taxon>Bacteria</taxon>
        <taxon>Bacillati</taxon>
        <taxon>Bacillota</taxon>
        <taxon>Clostridia</taxon>
        <taxon>Thermosediminibacterales</taxon>
        <taxon>Tepidanaerobacteraceae</taxon>
        <taxon>Biomaibacter</taxon>
    </lineage>
</organism>
<dbReference type="Gene3D" id="1.10.3720.10">
    <property type="entry name" value="MetI-like"/>
    <property type="match status" value="1"/>
</dbReference>
<dbReference type="InterPro" id="IPR000515">
    <property type="entry name" value="MetI-like"/>
</dbReference>
<dbReference type="KEGG" id="bacg:D2962_01490"/>
<feature type="transmembrane region" description="Helical" evidence="7">
    <location>
        <begin position="201"/>
        <end position="222"/>
    </location>
</feature>
<feature type="transmembrane region" description="Helical" evidence="7">
    <location>
        <begin position="258"/>
        <end position="281"/>
    </location>
</feature>
<dbReference type="InterPro" id="IPR035906">
    <property type="entry name" value="MetI-like_sf"/>
</dbReference>
<evidence type="ECO:0000313" key="10">
    <source>
        <dbReference type="Proteomes" id="UP000280960"/>
    </source>
</evidence>
<keyword evidence="5 7" id="KW-1133">Transmembrane helix</keyword>
<evidence type="ECO:0000259" key="8">
    <source>
        <dbReference type="PROSITE" id="PS50928"/>
    </source>
</evidence>
<dbReference type="RefSeq" id="WP_122013891.1">
    <property type="nucleotide sequence ID" value="NZ_CP033169.1"/>
</dbReference>
<dbReference type="EMBL" id="CP033169">
    <property type="protein sequence ID" value="AYO29456.1"/>
    <property type="molecule type" value="Genomic_DNA"/>
</dbReference>
<dbReference type="Pfam" id="PF00528">
    <property type="entry name" value="BPD_transp_1"/>
    <property type="match status" value="1"/>
</dbReference>
<feature type="domain" description="ABC transmembrane type-1" evidence="8">
    <location>
        <begin position="68"/>
        <end position="280"/>
    </location>
</feature>
<gene>
    <name evidence="9" type="ORF">D2962_01490</name>
</gene>
<dbReference type="InterPro" id="IPR051393">
    <property type="entry name" value="ABC_transporter_permease"/>
</dbReference>
<feature type="transmembrane region" description="Helical" evidence="7">
    <location>
        <begin position="153"/>
        <end position="175"/>
    </location>
</feature>
<dbReference type="PROSITE" id="PS50928">
    <property type="entry name" value="ABC_TM1"/>
    <property type="match status" value="1"/>
</dbReference>
<keyword evidence="10" id="KW-1185">Reference proteome</keyword>
<evidence type="ECO:0000256" key="5">
    <source>
        <dbReference type="ARBA" id="ARBA00022989"/>
    </source>
</evidence>
<sequence>MKKRKNKNAWYWMFLAVCLVSLVIVVFIPLAIGIWYSFTDWTGINNPTFIGMKNYARLKDDKLFWHSLLFSAKFSAVSVIAVNTVGLTLAMLVTRNIKGKNALRTIFFMPNLIGGLILGFIWQFIFVDIFDSISRFTGIKAFSGWLADPNTGFWGMVILAVWQMGAYVMVIYIAFIESIPEELLEAAEIDGVTPFQRFRHIIFPLIAPAFTINLFITLSNGFKLFDQNLALTNGGPGNMTQMVALNIYQTAFGESMMAYAQIKAVIFLVIVATFSLTQVYINKKREVEL</sequence>
<evidence type="ECO:0000256" key="3">
    <source>
        <dbReference type="ARBA" id="ARBA00022475"/>
    </source>
</evidence>
<feature type="transmembrane region" description="Helical" evidence="7">
    <location>
        <begin position="12"/>
        <end position="38"/>
    </location>
</feature>
<dbReference type="GO" id="GO:0055085">
    <property type="term" value="P:transmembrane transport"/>
    <property type="evidence" value="ECO:0007669"/>
    <property type="project" value="InterPro"/>
</dbReference>
<keyword evidence="3" id="KW-1003">Cell membrane</keyword>
<feature type="transmembrane region" description="Helical" evidence="7">
    <location>
        <begin position="106"/>
        <end position="125"/>
    </location>
</feature>
<comment type="similarity">
    <text evidence="7">Belongs to the binding-protein-dependent transport system permease family.</text>
</comment>
<dbReference type="PANTHER" id="PTHR30193">
    <property type="entry name" value="ABC TRANSPORTER PERMEASE PROTEIN"/>
    <property type="match status" value="1"/>
</dbReference>
<evidence type="ECO:0000313" key="9">
    <source>
        <dbReference type="EMBL" id="AYO29456.1"/>
    </source>
</evidence>
<keyword evidence="2 7" id="KW-0813">Transport</keyword>
<evidence type="ECO:0000256" key="2">
    <source>
        <dbReference type="ARBA" id="ARBA00022448"/>
    </source>
</evidence>
<dbReference type="CDD" id="cd06261">
    <property type="entry name" value="TM_PBP2"/>
    <property type="match status" value="1"/>
</dbReference>
<dbReference type="SUPFAM" id="SSF161098">
    <property type="entry name" value="MetI-like"/>
    <property type="match status" value="1"/>
</dbReference>
<protein>
    <submittedName>
        <fullName evidence="9">Sugar ABC transporter permease</fullName>
    </submittedName>
</protein>
<comment type="subcellular location">
    <subcellularLocation>
        <location evidence="1 7">Cell membrane</location>
        <topology evidence="1 7">Multi-pass membrane protein</topology>
    </subcellularLocation>
</comment>
<keyword evidence="6 7" id="KW-0472">Membrane</keyword>
<keyword evidence="4 7" id="KW-0812">Transmembrane</keyword>
<dbReference type="GO" id="GO:0005886">
    <property type="term" value="C:plasma membrane"/>
    <property type="evidence" value="ECO:0007669"/>
    <property type="project" value="UniProtKB-SubCell"/>
</dbReference>
<name>A0A3G2R1W8_9FIRM</name>
<evidence type="ECO:0000256" key="1">
    <source>
        <dbReference type="ARBA" id="ARBA00004651"/>
    </source>
</evidence>
<reference evidence="9 10" key="1">
    <citation type="submission" date="2018-10" db="EMBL/GenBank/DDBJ databases">
        <authorList>
            <person name="Zhang X."/>
        </authorList>
    </citation>
    <scope>NUCLEOTIDE SEQUENCE [LARGE SCALE GENOMIC DNA]</scope>
    <source>
        <strain evidence="9 10">SK-G1</strain>
    </source>
</reference>
<evidence type="ECO:0000256" key="7">
    <source>
        <dbReference type="RuleBase" id="RU363032"/>
    </source>
</evidence>